<dbReference type="InterPro" id="IPR005111">
    <property type="entry name" value="MoeA_C_domain_IV"/>
</dbReference>
<evidence type="ECO:0000256" key="7">
    <source>
        <dbReference type="ARBA" id="ARBA00022505"/>
    </source>
</evidence>
<sequence>MRTNISLEEALEILLKESNQTEPIHVPLMDSLGSVLAEEILSDMNMPPFDKSPLDGYAVCSEDIKGVSKENPIRLNVIDFVPAGYVSEKTISKGQAIRIMTGAKIPEGADVIIRFEDTDFTDDSVTIYTAYSTGSNISKMGEDMKIGDSVIQEGTVIDAPEIGILATLGKSFVQVYRKPRIAILSTGDELIDIQQPLVDGKIRNSNSYTVAAQIKKVGAKPLMLGICDDGIDTIVEKLKSALGWADMIITTGGVSVGDCDLVKEAFQEAGAEMLFWRVRMKPGTPIAVAKYGNKLIFGLSGNPAAAYITFEQFVRPIILKQMGRQKYKLMEVESILENGFTKTSSQNRFVRAHTFYQDGKYYTQFPEKHSSGVLSSLSGTNSLFYVPSGTGPHEAGDKVKVQLLDHPEVLK</sequence>
<dbReference type="HOGENOM" id="CLU_010186_7_1_9"/>
<comment type="similarity">
    <text evidence="4 13">Belongs to the MoeA family.</text>
</comment>
<evidence type="ECO:0000256" key="9">
    <source>
        <dbReference type="ARBA" id="ARBA00022723"/>
    </source>
</evidence>
<evidence type="ECO:0000256" key="13">
    <source>
        <dbReference type="RuleBase" id="RU365090"/>
    </source>
</evidence>
<dbReference type="NCBIfam" id="NF045515">
    <property type="entry name" value="Glp_gephyrin"/>
    <property type="match status" value="1"/>
</dbReference>
<dbReference type="GO" id="GO:0006777">
    <property type="term" value="P:Mo-molybdopterin cofactor biosynthetic process"/>
    <property type="evidence" value="ECO:0007669"/>
    <property type="project" value="UniProtKB-UniRule"/>
</dbReference>
<dbReference type="OrthoDB" id="9804758at2"/>
<dbReference type="eggNOG" id="COG0303">
    <property type="taxonomic scope" value="Bacteria"/>
</dbReference>
<proteinExistence type="inferred from homology"/>
<comment type="pathway">
    <text evidence="3 13">Cofactor biosynthesis; molybdopterin biosynthesis.</text>
</comment>
<evidence type="ECO:0000313" key="15">
    <source>
        <dbReference type="EMBL" id="ABR47213.1"/>
    </source>
</evidence>
<evidence type="ECO:0000256" key="11">
    <source>
        <dbReference type="ARBA" id="ARBA00023150"/>
    </source>
</evidence>
<dbReference type="Gene3D" id="2.40.340.10">
    <property type="entry name" value="MoeA, C-terminal, domain IV"/>
    <property type="match status" value="1"/>
</dbReference>
<accession>A6TLZ5</accession>
<dbReference type="STRING" id="293826.Amet_0996"/>
<dbReference type="AlphaFoldDB" id="A6TLZ5"/>
<dbReference type="Gene3D" id="3.90.105.10">
    <property type="entry name" value="Molybdopterin biosynthesis moea protein, domain 2"/>
    <property type="match status" value="1"/>
</dbReference>
<dbReference type="GO" id="GO:0005829">
    <property type="term" value="C:cytosol"/>
    <property type="evidence" value="ECO:0007669"/>
    <property type="project" value="TreeGrafter"/>
</dbReference>
<dbReference type="InterPro" id="IPR036688">
    <property type="entry name" value="MoeA_C_domain_IV_sf"/>
</dbReference>
<name>A6TLZ5_ALKMQ</name>
<dbReference type="Proteomes" id="UP000001572">
    <property type="component" value="Chromosome"/>
</dbReference>
<dbReference type="SUPFAM" id="SSF63867">
    <property type="entry name" value="MoeA C-terminal domain-like"/>
    <property type="match status" value="1"/>
</dbReference>
<evidence type="ECO:0000256" key="12">
    <source>
        <dbReference type="ARBA" id="ARBA00047317"/>
    </source>
</evidence>
<dbReference type="Pfam" id="PF00994">
    <property type="entry name" value="MoCF_biosynth"/>
    <property type="match status" value="1"/>
</dbReference>
<dbReference type="InterPro" id="IPR036135">
    <property type="entry name" value="MoeA_linker/N_sf"/>
</dbReference>
<evidence type="ECO:0000256" key="4">
    <source>
        <dbReference type="ARBA" id="ARBA00010763"/>
    </source>
</evidence>
<dbReference type="FunFam" id="2.170.190.11:FF:000001">
    <property type="entry name" value="Molybdopterin molybdenumtransferase"/>
    <property type="match status" value="1"/>
</dbReference>
<dbReference type="Gene3D" id="2.170.190.11">
    <property type="entry name" value="Molybdopterin biosynthesis moea protein, domain 3"/>
    <property type="match status" value="1"/>
</dbReference>
<evidence type="ECO:0000256" key="6">
    <source>
        <dbReference type="ARBA" id="ARBA00021108"/>
    </source>
</evidence>
<evidence type="ECO:0000256" key="2">
    <source>
        <dbReference type="ARBA" id="ARBA00002901"/>
    </source>
</evidence>
<keyword evidence="11 13" id="KW-0501">Molybdenum cofactor biosynthesis</keyword>
<evidence type="ECO:0000259" key="14">
    <source>
        <dbReference type="SMART" id="SM00852"/>
    </source>
</evidence>
<dbReference type="UniPathway" id="UPA00344"/>
<dbReference type="InterPro" id="IPR038987">
    <property type="entry name" value="MoeA-like"/>
</dbReference>
<dbReference type="EC" id="2.10.1.1" evidence="5 13"/>
<evidence type="ECO:0000256" key="5">
    <source>
        <dbReference type="ARBA" id="ARBA00013269"/>
    </source>
</evidence>
<dbReference type="RefSeq" id="WP_012062255.1">
    <property type="nucleotide sequence ID" value="NC_009633.1"/>
</dbReference>
<dbReference type="Pfam" id="PF03454">
    <property type="entry name" value="MoeA_C"/>
    <property type="match status" value="1"/>
</dbReference>
<evidence type="ECO:0000256" key="1">
    <source>
        <dbReference type="ARBA" id="ARBA00001946"/>
    </source>
</evidence>
<dbReference type="SUPFAM" id="SSF53218">
    <property type="entry name" value="Molybdenum cofactor biosynthesis proteins"/>
    <property type="match status" value="1"/>
</dbReference>
<organism evidence="15 16">
    <name type="scientific">Alkaliphilus metalliredigens (strain QYMF)</name>
    <dbReference type="NCBI Taxonomy" id="293826"/>
    <lineage>
        <taxon>Bacteria</taxon>
        <taxon>Bacillati</taxon>
        <taxon>Bacillota</taxon>
        <taxon>Clostridia</taxon>
        <taxon>Peptostreptococcales</taxon>
        <taxon>Natronincolaceae</taxon>
        <taxon>Alkaliphilus</taxon>
    </lineage>
</organism>
<protein>
    <recommendedName>
        <fullName evidence="6 13">Molybdopterin molybdenumtransferase</fullName>
        <ecNumber evidence="5 13">2.10.1.1</ecNumber>
    </recommendedName>
</protein>
<evidence type="ECO:0000256" key="3">
    <source>
        <dbReference type="ARBA" id="ARBA00005046"/>
    </source>
</evidence>
<dbReference type="InterPro" id="IPR036425">
    <property type="entry name" value="MoaB/Mog-like_dom_sf"/>
</dbReference>
<reference evidence="16" key="1">
    <citation type="journal article" date="2016" name="Genome Announc.">
        <title>Complete genome sequence of Alkaliphilus metalliredigens strain QYMF, an alkaliphilic and metal-reducing bacterium isolated from borax-contaminated leachate ponds.</title>
        <authorList>
            <person name="Hwang C."/>
            <person name="Copeland A."/>
            <person name="Lucas S."/>
            <person name="Lapidus A."/>
            <person name="Barry K."/>
            <person name="Detter J.C."/>
            <person name="Glavina Del Rio T."/>
            <person name="Hammon N."/>
            <person name="Israni S."/>
            <person name="Dalin E."/>
            <person name="Tice H."/>
            <person name="Pitluck S."/>
            <person name="Chertkov O."/>
            <person name="Brettin T."/>
            <person name="Bruce D."/>
            <person name="Han C."/>
            <person name="Schmutz J."/>
            <person name="Larimer F."/>
            <person name="Land M.L."/>
            <person name="Hauser L."/>
            <person name="Kyrpides N."/>
            <person name="Mikhailova N."/>
            <person name="Ye Q."/>
            <person name="Zhou J."/>
            <person name="Richardson P."/>
            <person name="Fields M.W."/>
        </authorList>
    </citation>
    <scope>NUCLEOTIDE SEQUENCE [LARGE SCALE GENOMIC DNA]</scope>
    <source>
        <strain evidence="16">QYMF</strain>
    </source>
</reference>
<dbReference type="InterPro" id="IPR005110">
    <property type="entry name" value="MoeA_linker/N"/>
</dbReference>
<comment type="catalytic activity">
    <reaction evidence="12">
        <text>adenylyl-molybdopterin + molybdate = Mo-molybdopterin + AMP + H(+)</text>
        <dbReference type="Rhea" id="RHEA:35047"/>
        <dbReference type="ChEBI" id="CHEBI:15378"/>
        <dbReference type="ChEBI" id="CHEBI:36264"/>
        <dbReference type="ChEBI" id="CHEBI:62727"/>
        <dbReference type="ChEBI" id="CHEBI:71302"/>
        <dbReference type="ChEBI" id="CHEBI:456215"/>
        <dbReference type="EC" id="2.10.1.1"/>
    </reaction>
</comment>
<dbReference type="KEGG" id="amt:Amet_0996"/>
<dbReference type="InterPro" id="IPR001453">
    <property type="entry name" value="MoaB/Mog_dom"/>
</dbReference>
<dbReference type="PANTHER" id="PTHR10192:SF5">
    <property type="entry name" value="GEPHYRIN"/>
    <property type="match status" value="1"/>
</dbReference>
<dbReference type="EMBL" id="CP000724">
    <property type="protein sequence ID" value="ABR47213.1"/>
    <property type="molecule type" value="Genomic_DNA"/>
</dbReference>
<keyword evidence="9 13" id="KW-0479">Metal-binding</keyword>
<dbReference type="SUPFAM" id="SSF63882">
    <property type="entry name" value="MoeA N-terminal region -like"/>
    <property type="match status" value="1"/>
</dbReference>
<dbReference type="Pfam" id="PF03453">
    <property type="entry name" value="MoeA_N"/>
    <property type="match status" value="1"/>
</dbReference>
<comment type="function">
    <text evidence="2 13">Catalyzes the insertion of molybdate into adenylated molybdopterin with the concomitant release of AMP.</text>
</comment>
<keyword evidence="10 13" id="KW-0460">Magnesium</keyword>
<dbReference type="GO" id="GO:0046872">
    <property type="term" value="F:metal ion binding"/>
    <property type="evidence" value="ECO:0007669"/>
    <property type="project" value="UniProtKB-UniRule"/>
</dbReference>
<dbReference type="GO" id="GO:0061599">
    <property type="term" value="F:molybdopterin molybdotransferase activity"/>
    <property type="evidence" value="ECO:0007669"/>
    <property type="project" value="UniProtKB-UniRule"/>
</dbReference>
<evidence type="ECO:0000313" key="16">
    <source>
        <dbReference type="Proteomes" id="UP000001572"/>
    </source>
</evidence>
<keyword evidence="8 13" id="KW-0808">Transferase</keyword>
<dbReference type="Gene3D" id="3.40.980.10">
    <property type="entry name" value="MoaB/Mog-like domain"/>
    <property type="match status" value="1"/>
</dbReference>
<keyword evidence="16" id="KW-1185">Reference proteome</keyword>
<dbReference type="PANTHER" id="PTHR10192">
    <property type="entry name" value="MOLYBDOPTERIN BIOSYNTHESIS PROTEIN"/>
    <property type="match status" value="1"/>
</dbReference>
<keyword evidence="7 13" id="KW-0500">Molybdenum</keyword>
<dbReference type="NCBIfam" id="TIGR00177">
    <property type="entry name" value="molyb_syn"/>
    <property type="match status" value="1"/>
</dbReference>
<feature type="domain" description="MoaB/Mog" evidence="14">
    <location>
        <begin position="182"/>
        <end position="320"/>
    </location>
</feature>
<evidence type="ECO:0000256" key="10">
    <source>
        <dbReference type="ARBA" id="ARBA00022842"/>
    </source>
</evidence>
<dbReference type="FunFam" id="3.40.980.10:FF:000004">
    <property type="entry name" value="Molybdopterin molybdenumtransferase"/>
    <property type="match status" value="1"/>
</dbReference>
<dbReference type="SMART" id="SM00852">
    <property type="entry name" value="MoCF_biosynth"/>
    <property type="match status" value="1"/>
</dbReference>
<gene>
    <name evidence="15" type="ordered locus">Amet_0996</name>
</gene>
<dbReference type="CDD" id="cd00887">
    <property type="entry name" value="MoeA"/>
    <property type="match status" value="1"/>
</dbReference>
<evidence type="ECO:0000256" key="8">
    <source>
        <dbReference type="ARBA" id="ARBA00022679"/>
    </source>
</evidence>
<comment type="cofactor">
    <cofactor evidence="1 13">
        <name>Mg(2+)</name>
        <dbReference type="ChEBI" id="CHEBI:18420"/>
    </cofactor>
</comment>